<feature type="chain" id="PRO_5042936772" description="Lipoprotein" evidence="2">
    <location>
        <begin position="19"/>
        <end position="153"/>
    </location>
</feature>
<gene>
    <name evidence="3" type="ORF">QP116_03475</name>
</gene>
<organism evidence="3 4">
    <name type="scientific">Pseudoglutamicibacter cumminsii</name>
    <dbReference type="NCBI Taxonomy" id="156979"/>
    <lineage>
        <taxon>Bacteria</taxon>
        <taxon>Bacillati</taxon>
        <taxon>Actinomycetota</taxon>
        <taxon>Actinomycetes</taxon>
        <taxon>Micrococcales</taxon>
        <taxon>Micrococcaceae</taxon>
        <taxon>Pseudoglutamicibacter</taxon>
    </lineage>
</organism>
<name>A0AAP4C7W0_9MICC</name>
<dbReference type="EMBL" id="JASODW010000003">
    <property type="protein sequence ID" value="MDK6274808.1"/>
    <property type="molecule type" value="Genomic_DNA"/>
</dbReference>
<evidence type="ECO:0008006" key="5">
    <source>
        <dbReference type="Google" id="ProtNLM"/>
    </source>
</evidence>
<dbReference type="AlphaFoldDB" id="A0AAP4C7W0"/>
<proteinExistence type="predicted"/>
<evidence type="ECO:0000313" key="4">
    <source>
        <dbReference type="Proteomes" id="UP001240483"/>
    </source>
</evidence>
<protein>
    <recommendedName>
        <fullName evidence="5">Lipoprotein</fullName>
    </recommendedName>
</protein>
<accession>A0AAP4C7W0</accession>
<reference evidence="3" key="1">
    <citation type="submission" date="2023-05" db="EMBL/GenBank/DDBJ databases">
        <title>Cataloging the Phylogenetic Diversity of Human Bladder Bacteria.</title>
        <authorList>
            <person name="Du J."/>
        </authorList>
    </citation>
    <scope>NUCLEOTIDE SEQUENCE</scope>
    <source>
        <strain evidence="3">UMB9978</strain>
    </source>
</reference>
<feature type="compositionally biased region" description="Polar residues" evidence="1">
    <location>
        <begin position="143"/>
        <end position="153"/>
    </location>
</feature>
<dbReference type="RefSeq" id="WP_285332749.1">
    <property type="nucleotide sequence ID" value="NZ_JASODW010000003.1"/>
</dbReference>
<evidence type="ECO:0000313" key="3">
    <source>
        <dbReference type="EMBL" id="MDK6274808.1"/>
    </source>
</evidence>
<dbReference type="PROSITE" id="PS51257">
    <property type="entry name" value="PROKAR_LIPOPROTEIN"/>
    <property type="match status" value="1"/>
</dbReference>
<evidence type="ECO:0000256" key="1">
    <source>
        <dbReference type="SAM" id="MobiDB-lite"/>
    </source>
</evidence>
<feature type="region of interest" description="Disordered" evidence="1">
    <location>
        <begin position="127"/>
        <end position="153"/>
    </location>
</feature>
<evidence type="ECO:0000256" key="2">
    <source>
        <dbReference type="SAM" id="SignalP"/>
    </source>
</evidence>
<comment type="caution">
    <text evidence="3">The sequence shown here is derived from an EMBL/GenBank/DDBJ whole genome shotgun (WGS) entry which is preliminary data.</text>
</comment>
<dbReference type="Proteomes" id="UP001240483">
    <property type="component" value="Unassembled WGS sequence"/>
</dbReference>
<feature type="signal peptide" evidence="2">
    <location>
        <begin position="1"/>
        <end position="18"/>
    </location>
</feature>
<sequence length="153" mass="16547">MKTTKRLSLKIIPVTALAVLMAGCATQGSYEETLISEAKPGKTVMLPQQDSPMESWERVAVVCPYSSASADLPAPMKNVVDQLDADSGDQRQWLVFGQGNDAQPVELSRSKVDFCSGKTDYVKAFPADQQWSVQEDPEGTMELSPTNSQGSSS</sequence>
<keyword evidence="2" id="KW-0732">Signal</keyword>